<accession>W7DAW1</accession>
<reference evidence="2 3" key="1">
    <citation type="submission" date="2012-12" db="EMBL/GenBank/DDBJ databases">
        <title>Novel taxa of Listeriaceae from agricultural environments in the United States.</title>
        <authorList>
            <person name="den Bakker H.C."/>
            <person name="Allred A."/>
            <person name="Warchocki S."/>
            <person name="Wright E.M."/>
            <person name="Burrell A."/>
            <person name="Nightingale K.K."/>
            <person name="Kephart D."/>
            <person name="Wiedmann M."/>
        </authorList>
    </citation>
    <scope>NUCLEOTIDE SEQUENCE [LARGE SCALE GENOMIC DNA]</scope>
    <source>
        <strain evidence="2 3">FSL S10-1203</strain>
    </source>
</reference>
<gene>
    <name evidence="2" type="ORF">MCOL2_19676</name>
</gene>
<feature type="coiled-coil region" evidence="1">
    <location>
        <begin position="30"/>
        <end position="57"/>
    </location>
</feature>
<organism evidence="2 3">
    <name type="scientific">Listeria fleischmannii FSL S10-1203</name>
    <dbReference type="NCBI Taxonomy" id="1265822"/>
    <lineage>
        <taxon>Bacteria</taxon>
        <taxon>Bacillati</taxon>
        <taxon>Bacillota</taxon>
        <taxon>Bacilli</taxon>
        <taxon>Bacillales</taxon>
        <taxon>Listeriaceae</taxon>
        <taxon>Listeria</taxon>
    </lineage>
</organism>
<dbReference type="EMBL" id="AODM01000082">
    <property type="protein sequence ID" value="EUJ44681.1"/>
    <property type="molecule type" value="Genomic_DNA"/>
</dbReference>
<dbReference type="AlphaFoldDB" id="W7DAW1"/>
<dbReference type="Proteomes" id="UP000019241">
    <property type="component" value="Unassembled WGS sequence"/>
</dbReference>
<evidence type="ECO:0000313" key="3">
    <source>
        <dbReference type="Proteomes" id="UP000019241"/>
    </source>
</evidence>
<sequence>MNKKKWIIGIGISTVLLVGGGYGLTQYQTHAKAEEEQQAFQDKQDQLAERVNSYKKEAEALYLNSKKELLAKGITAQKVASLESQLHQLKGKKNTRDDG</sequence>
<name>W7DAW1_9LIST</name>
<dbReference type="PATRIC" id="fig|1265822.4.peg.4021"/>
<dbReference type="RefSeq" id="WP_036065320.1">
    <property type="nucleotide sequence ID" value="NZ_AODM01000082.1"/>
</dbReference>
<proteinExistence type="predicted"/>
<protein>
    <submittedName>
        <fullName evidence="2">Uncharacterized protein</fullName>
    </submittedName>
</protein>
<keyword evidence="1" id="KW-0175">Coiled coil</keyword>
<evidence type="ECO:0000256" key="1">
    <source>
        <dbReference type="SAM" id="Coils"/>
    </source>
</evidence>
<comment type="caution">
    <text evidence="2">The sequence shown here is derived from an EMBL/GenBank/DDBJ whole genome shotgun (WGS) entry which is preliminary data.</text>
</comment>
<evidence type="ECO:0000313" key="2">
    <source>
        <dbReference type="EMBL" id="EUJ44681.1"/>
    </source>
</evidence>